<reference evidence="1 2" key="1">
    <citation type="submission" date="2011-11" db="EMBL/GenBank/DDBJ databases">
        <title>The Genome Sequence of Myroides odoratimimus CIP 101113.</title>
        <authorList>
            <person name="Earl A."/>
            <person name="Ward D."/>
            <person name="Feldgarden M."/>
            <person name="Gevers D."/>
            <person name="Huys G."/>
            <person name="Young S.K."/>
            <person name="Zeng Q."/>
            <person name="Gargeya S."/>
            <person name="Fitzgerald M."/>
            <person name="Haas B."/>
            <person name="Abouelleil A."/>
            <person name="Alvarado L."/>
            <person name="Arachchi H.M."/>
            <person name="Berlin A."/>
            <person name="Brown A."/>
            <person name="Chapman S.B."/>
            <person name="Chen Z."/>
            <person name="Dunbar C."/>
            <person name="Freedman E."/>
            <person name="Gearin G."/>
            <person name="Goldberg J."/>
            <person name="Griggs A."/>
            <person name="Gujja S."/>
            <person name="Heiman D."/>
            <person name="Howarth C."/>
            <person name="Larson L."/>
            <person name="Lui A."/>
            <person name="MacDonald P.J.P."/>
            <person name="Montmayeur A."/>
            <person name="Murphy C."/>
            <person name="Neiman D."/>
            <person name="Pearson M."/>
            <person name="Priest M."/>
            <person name="Roberts A."/>
            <person name="Saif S."/>
            <person name="Shea T."/>
            <person name="Shenoy N."/>
            <person name="Sisk P."/>
            <person name="Stolte C."/>
            <person name="Sykes S."/>
            <person name="Wortman J."/>
            <person name="Nusbaum C."/>
            <person name="Birren B."/>
        </authorList>
    </citation>
    <scope>NUCLEOTIDE SEQUENCE [LARGE SCALE GENOMIC DNA]</scope>
    <source>
        <strain evidence="1 2">CIP 101113</strain>
    </source>
</reference>
<protein>
    <submittedName>
        <fullName evidence="1">Uncharacterized protein</fullName>
    </submittedName>
</protein>
<evidence type="ECO:0000313" key="2">
    <source>
        <dbReference type="Proteomes" id="UP000004834"/>
    </source>
</evidence>
<dbReference type="RefSeq" id="WP_006264640.1">
    <property type="nucleotide sequence ID" value="NZ_JH590839.1"/>
</dbReference>
<gene>
    <name evidence="1" type="ORF">HMPREF9715_03437</name>
</gene>
<comment type="caution">
    <text evidence="1">The sequence shown here is derived from an EMBL/GenBank/DDBJ whole genome shotgun (WGS) entry which is preliminary data.</text>
</comment>
<sequence>MRKFLFIIISLLVFRPVVPLVDYLVDYDYIATFLCVNQDKPEMHCNGQCYLMQELAKIAKEEQKKDAVKQVYTIAFVLMYVDYKSELPTPNFDIKGVHKVYDRYNNLYSSLFSRQDLRPPLV</sequence>
<dbReference type="Proteomes" id="UP000004834">
    <property type="component" value="Unassembled WGS sequence"/>
</dbReference>
<proteinExistence type="predicted"/>
<dbReference type="GeneID" id="66973870"/>
<accession>A0AAV3EXV5</accession>
<dbReference type="EMBL" id="AGEE01000059">
    <property type="protein sequence ID" value="EHO04840.1"/>
    <property type="molecule type" value="Genomic_DNA"/>
</dbReference>
<evidence type="ECO:0000313" key="1">
    <source>
        <dbReference type="EMBL" id="EHO04840.1"/>
    </source>
</evidence>
<name>A0AAV3EXV5_9FLAO</name>
<organism evidence="1 2">
    <name type="scientific">Myroides odoratimimus CIP 101113</name>
    <dbReference type="NCBI Taxonomy" id="883154"/>
    <lineage>
        <taxon>Bacteria</taxon>
        <taxon>Pseudomonadati</taxon>
        <taxon>Bacteroidota</taxon>
        <taxon>Flavobacteriia</taxon>
        <taxon>Flavobacteriales</taxon>
        <taxon>Flavobacteriaceae</taxon>
        <taxon>Myroides</taxon>
    </lineage>
</organism>
<dbReference type="AlphaFoldDB" id="A0AAV3EXV5"/>